<proteinExistence type="inferred from homology"/>
<dbReference type="NCBIfam" id="TIGR02384">
    <property type="entry name" value="RelB_DinJ"/>
    <property type="match status" value="1"/>
</dbReference>
<dbReference type="EMBL" id="CP007201">
    <property type="protein sequence ID" value="AHJ14393.1"/>
    <property type="molecule type" value="Genomic_DNA"/>
</dbReference>
<evidence type="ECO:0000313" key="3">
    <source>
        <dbReference type="EMBL" id="AHJ14393.1"/>
    </source>
</evidence>
<gene>
    <name evidence="3" type="primary">relB</name>
    <name evidence="3" type="ORF">SMUL_3167</name>
</gene>
<evidence type="ECO:0000313" key="4">
    <source>
        <dbReference type="Proteomes" id="UP000019322"/>
    </source>
</evidence>
<sequence length="82" mass="9268">MRQTTSIKLDPTVKQEAQEIFATLGLTLGEAVNLFLNQVRLRKGIPFDIEIPNAKTQKILQEIREGKNVDTFSLDELKRANA</sequence>
<dbReference type="GO" id="GO:0000987">
    <property type="term" value="F:cis-regulatory region sequence-specific DNA binding"/>
    <property type="evidence" value="ECO:0007669"/>
    <property type="project" value="InterPro"/>
</dbReference>
<dbReference type="RefSeq" id="WP_025346219.1">
    <property type="nucleotide sequence ID" value="NZ_CP007201.1"/>
</dbReference>
<dbReference type="PIRSF" id="PIRSF003108">
    <property type="entry name" value="DinJ"/>
    <property type="match status" value="1"/>
</dbReference>
<protein>
    <submittedName>
        <fullName evidence="3">RelB antitoxin</fullName>
    </submittedName>
</protein>
<dbReference type="Pfam" id="PF04221">
    <property type="entry name" value="RelB"/>
    <property type="match status" value="1"/>
</dbReference>
<dbReference type="InterPro" id="IPR026262">
    <property type="entry name" value="DinJ"/>
</dbReference>
<dbReference type="AlphaFoldDB" id="A0AA86DZH6"/>
<keyword evidence="2" id="KW-1277">Toxin-antitoxin system</keyword>
<accession>A0AA86DZH6</accession>
<dbReference type="Gene3D" id="1.10.1220.10">
    <property type="entry name" value="Met repressor-like"/>
    <property type="match status" value="1"/>
</dbReference>
<organism evidence="3 4">
    <name type="scientific">Sulfurospirillum multivorans (strain DM 12446 / JCM 15788 / NBRC 109480)</name>
    <dbReference type="NCBI Taxonomy" id="1150621"/>
    <lineage>
        <taxon>Bacteria</taxon>
        <taxon>Pseudomonadati</taxon>
        <taxon>Campylobacterota</taxon>
        <taxon>Epsilonproteobacteria</taxon>
        <taxon>Campylobacterales</taxon>
        <taxon>Sulfurospirillaceae</taxon>
        <taxon>Sulfurospirillum</taxon>
    </lineage>
</organism>
<dbReference type="InterPro" id="IPR007337">
    <property type="entry name" value="RelB/DinJ"/>
</dbReference>
<dbReference type="Proteomes" id="UP000019322">
    <property type="component" value="Chromosome"/>
</dbReference>
<name>A0AA86DZH6_SULMK</name>
<evidence type="ECO:0000256" key="1">
    <source>
        <dbReference type="ARBA" id="ARBA00010562"/>
    </source>
</evidence>
<dbReference type="KEGG" id="smul:SMUL_3167"/>
<dbReference type="GO" id="GO:0015643">
    <property type="term" value="F:toxic substance binding"/>
    <property type="evidence" value="ECO:0007669"/>
    <property type="project" value="InterPro"/>
</dbReference>
<dbReference type="PANTHER" id="PTHR38781">
    <property type="entry name" value="ANTITOXIN DINJ-RELATED"/>
    <property type="match status" value="1"/>
</dbReference>
<dbReference type="GO" id="GO:0006351">
    <property type="term" value="P:DNA-templated transcription"/>
    <property type="evidence" value="ECO:0007669"/>
    <property type="project" value="TreeGrafter"/>
</dbReference>
<comment type="similarity">
    <text evidence="1">Belongs to the RelB/DinJ antitoxin family.</text>
</comment>
<dbReference type="GO" id="GO:0044010">
    <property type="term" value="P:single-species biofilm formation"/>
    <property type="evidence" value="ECO:0007669"/>
    <property type="project" value="InterPro"/>
</dbReference>
<dbReference type="GO" id="GO:0006355">
    <property type="term" value="P:regulation of DNA-templated transcription"/>
    <property type="evidence" value="ECO:0007669"/>
    <property type="project" value="InterPro"/>
</dbReference>
<evidence type="ECO:0000256" key="2">
    <source>
        <dbReference type="ARBA" id="ARBA00022649"/>
    </source>
</evidence>
<dbReference type="PANTHER" id="PTHR38781:SF1">
    <property type="entry name" value="ANTITOXIN DINJ-RELATED"/>
    <property type="match status" value="1"/>
</dbReference>
<dbReference type="InterPro" id="IPR013321">
    <property type="entry name" value="Arc_rbn_hlx_hlx"/>
</dbReference>
<reference evidence="3 4" key="1">
    <citation type="journal article" date="2014" name="Environ. Microbiol.">
        <title>Insights into organohalide respiration and the versatile catabolism of Sulfurospirillum multivorans gained from comparative genomics and physiological studies.</title>
        <authorList>
            <person name="Goris T."/>
            <person name="Schubert T."/>
            <person name="Gadkari J."/>
            <person name="Wubet T."/>
            <person name="Tarkka M."/>
            <person name="Buscot F."/>
            <person name="Adrian L."/>
            <person name="Diekert G."/>
        </authorList>
    </citation>
    <scope>NUCLEOTIDE SEQUENCE [LARGE SCALE GENOMIC DNA]</scope>
    <source>
        <strain evidence="4">DM 12446 / JCM 15788 / NBRC 109480</strain>
    </source>
</reference>